<dbReference type="InterPro" id="IPR012674">
    <property type="entry name" value="Calycin"/>
</dbReference>
<dbReference type="Gene3D" id="2.40.128.20">
    <property type="match status" value="1"/>
</dbReference>
<name>A0ABP1G7L4_9CHLO</name>
<evidence type="ECO:0000313" key="2">
    <source>
        <dbReference type="EMBL" id="CAL5228087.1"/>
    </source>
</evidence>
<evidence type="ECO:0000256" key="1">
    <source>
        <dbReference type="SAM" id="MobiDB-lite"/>
    </source>
</evidence>
<accession>A0ABP1G7L4</accession>
<dbReference type="SUPFAM" id="SSF52540">
    <property type="entry name" value="P-loop containing nucleoside triphosphate hydrolases"/>
    <property type="match status" value="1"/>
</dbReference>
<dbReference type="InterPro" id="IPR027417">
    <property type="entry name" value="P-loop_NTPase"/>
</dbReference>
<keyword evidence="3" id="KW-1185">Reference proteome</keyword>
<comment type="caution">
    <text evidence="2">The sequence shown here is derived from an EMBL/GenBank/DDBJ whole genome shotgun (WGS) entry which is preliminary data.</text>
</comment>
<dbReference type="Proteomes" id="UP001497392">
    <property type="component" value="Unassembled WGS sequence"/>
</dbReference>
<sequence>MCARAASSVDGAHHLSLNSKHQGYQDARRSLTQVATCPPSGLGPLQNFDLVNFISAPWYTQAMQPTYYQPATTLFCFRALYKPTDSSDLLKPIIIEDYSNLYNVNGKALTSGGVGSLQYEIAARVFNASEPAAWATGPYFPYPNLNITGHVLVDVPDPIPLDPARDVPLSALGSTWIVAAGPSQPGAADFKGYQWAIVSAGPPTTPSNGACRTGSANSFIERWQTKNIGLSLVSRIPYDPGNLQLMAAVAQQLGYDTSVLQVVQQAGCIYAVSSSEVKLTTLVDLLLALQANGPFGCTVICSSRDALEILVTGLSPIQHTSVRCLHSDLSDDARTLVLQLHAKDLHEAIHYKPGEGNSSQPEGSQHAASAPQGNGGSVGGHLENGNGPGSEGDGPTIIDKERALAHVLVSTDAGLRVAESTGLPASMALIVHFDLPTRKEVYLKRMGLFARKAPLRIAVFFVTAGEVATFRTVEGFSAVPIDVMPVHISDIFPSHA</sequence>
<feature type="compositionally biased region" description="Polar residues" evidence="1">
    <location>
        <begin position="356"/>
        <end position="367"/>
    </location>
</feature>
<protein>
    <submittedName>
        <fullName evidence="2">G11156 protein</fullName>
    </submittedName>
</protein>
<proteinExistence type="predicted"/>
<evidence type="ECO:0000313" key="3">
    <source>
        <dbReference type="Proteomes" id="UP001497392"/>
    </source>
</evidence>
<feature type="region of interest" description="Disordered" evidence="1">
    <location>
        <begin position="351"/>
        <end position="396"/>
    </location>
</feature>
<reference evidence="2 3" key="1">
    <citation type="submission" date="2024-06" db="EMBL/GenBank/DDBJ databases">
        <authorList>
            <person name="Kraege A."/>
            <person name="Thomma B."/>
        </authorList>
    </citation>
    <scope>NUCLEOTIDE SEQUENCE [LARGE SCALE GENOMIC DNA]</scope>
</reference>
<dbReference type="Gene3D" id="3.40.50.300">
    <property type="entry name" value="P-loop containing nucleotide triphosphate hydrolases"/>
    <property type="match status" value="1"/>
</dbReference>
<gene>
    <name evidence="2" type="primary">g11156</name>
    <name evidence="2" type="ORF">VP750_LOCUS9993</name>
</gene>
<organism evidence="2 3">
    <name type="scientific">Coccomyxa viridis</name>
    <dbReference type="NCBI Taxonomy" id="1274662"/>
    <lineage>
        <taxon>Eukaryota</taxon>
        <taxon>Viridiplantae</taxon>
        <taxon>Chlorophyta</taxon>
        <taxon>core chlorophytes</taxon>
        <taxon>Trebouxiophyceae</taxon>
        <taxon>Trebouxiophyceae incertae sedis</taxon>
        <taxon>Coccomyxaceae</taxon>
        <taxon>Coccomyxa</taxon>
    </lineage>
</organism>
<dbReference type="EMBL" id="CAXHTA020000018">
    <property type="protein sequence ID" value="CAL5228087.1"/>
    <property type="molecule type" value="Genomic_DNA"/>
</dbReference>